<feature type="domain" description="DUF4200" evidence="4">
    <location>
        <begin position="156"/>
        <end position="273"/>
    </location>
</feature>
<proteinExistence type="predicted"/>
<dbReference type="InterPro" id="IPR051147">
    <property type="entry name" value="CFAP_domain-containing"/>
</dbReference>
<dbReference type="PANTHER" id="PTHR21683">
    <property type="entry name" value="COILED-COIL DOMAIN-CONTAINING PROTEIN 42 LIKE-2-LIKE-RELATED"/>
    <property type="match status" value="1"/>
</dbReference>
<organism evidence="5">
    <name type="scientific">Micromonas pusilla</name>
    <name type="common">Picoplanktonic green alga</name>
    <name type="synonym">Chromulina pusilla</name>
    <dbReference type="NCBI Taxonomy" id="38833"/>
    <lineage>
        <taxon>Eukaryota</taxon>
        <taxon>Viridiplantae</taxon>
        <taxon>Chlorophyta</taxon>
        <taxon>Mamiellophyceae</taxon>
        <taxon>Mamiellales</taxon>
        <taxon>Mamiellaceae</taxon>
        <taxon>Micromonas</taxon>
    </lineage>
</organism>
<reference evidence="5" key="1">
    <citation type="submission" date="2021-01" db="EMBL/GenBank/DDBJ databases">
        <authorList>
            <person name="Corre E."/>
            <person name="Pelletier E."/>
            <person name="Niang G."/>
            <person name="Scheremetjew M."/>
            <person name="Finn R."/>
            <person name="Kale V."/>
            <person name="Holt S."/>
            <person name="Cochrane G."/>
            <person name="Meng A."/>
            <person name="Brown T."/>
            <person name="Cohen L."/>
        </authorList>
    </citation>
    <scope>NUCLEOTIDE SEQUENCE</scope>
    <source>
        <strain evidence="5">CCAC1681</strain>
    </source>
</reference>
<evidence type="ECO:0000256" key="3">
    <source>
        <dbReference type="SAM" id="MobiDB-lite"/>
    </source>
</evidence>
<feature type="compositionally biased region" description="Low complexity" evidence="3">
    <location>
        <begin position="477"/>
        <end position="490"/>
    </location>
</feature>
<feature type="region of interest" description="Disordered" evidence="3">
    <location>
        <begin position="611"/>
        <end position="633"/>
    </location>
</feature>
<dbReference type="EMBL" id="HBEN01002860">
    <property type="protein sequence ID" value="CAD8433051.1"/>
    <property type="molecule type" value="Transcribed_RNA"/>
</dbReference>
<dbReference type="PANTHER" id="PTHR21683:SF3">
    <property type="entry name" value="CILIA AND FLAGELLA ASSOCIATED PROTEIN 100"/>
    <property type="match status" value="1"/>
</dbReference>
<feature type="region of interest" description="Disordered" evidence="3">
    <location>
        <begin position="126"/>
        <end position="149"/>
    </location>
</feature>
<dbReference type="AlphaFoldDB" id="A0A7S0CT38"/>
<evidence type="ECO:0000256" key="2">
    <source>
        <dbReference type="SAM" id="Coils"/>
    </source>
</evidence>
<sequence length="650" mass="71065">MFARSSPPPAGAGEMEESVYARRPFVMPAETDVMAMREEERSLKASTRARLKNLSVRDKTTFSSRAGSSMRTARLEAERVLHGDGDDGLVTLRGTMRGGAVFASATTKGAFDESAKDVGHDAFLGGPGSLSGISESDAPGGAAGHPTKRPESVADFVAKKREIFLVQMSLDAKRAEILKLEREAARREEALAAAEATLVEDARRFDEFLKENDLRVQQAIRAGEAEARLKNDKAAEIKRLAADIVVAEAALSKREEKREDCERYKAFLDGLTPVEFFEAQDEKRRSRRAARRAARQAKRDAHAALIADADAKHKAIPSFEAALAEAARRGRTAENAAREKLEAAKADAAAARGAIPERAPPGTPPHDDSGEETPMYFVSPSTLPEVFSRLEETNLFLMQNGQEAEAALEEMKAQQRAVRTSMERDADALHAQIETLKTLIAAEEEEAAELRGRDVEDEKNARRRAKMEKRSKGSGVSAPSSTTKAKPPSSGAEVSAGTSRGEKPRVDSAAAGAGIPLELLAKKVGETYARCGFDYDPTMSTVQMLTQIESKLERCLAVADEMPAAYVRESEKAREKERRFKQRSEKAAIDLIAAEEKAKRSLERSMAPVVRKVGKPLMTRSQPPSRKKKVVKEQLTEEEAELRAFLATEF</sequence>
<name>A0A7S0CT38_MICPS</name>
<feature type="region of interest" description="Disordered" evidence="3">
    <location>
        <begin position="447"/>
        <end position="509"/>
    </location>
</feature>
<feature type="region of interest" description="Disordered" evidence="3">
    <location>
        <begin position="347"/>
        <end position="375"/>
    </location>
</feature>
<evidence type="ECO:0000313" key="5">
    <source>
        <dbReference type="EMBL" id="CAD8433051.1"/>
    </source>
</evidence>
<dbReference type="GO" id="GO:0005856">
    <property type="term" value="C:cytoskeleton"/>
    <property type="evidence" value="ECO:0007669"/>
    <property type="project" value="UniProtKB-ARBA"/>
</dbReference>
<evidence type="ECO:0000259" key="4">
    <source>
        <dbReference type="Pfam" id="PF13863"/>
    </source>
</evidence>
<accession>A0A7S0CT38</accession>
<protein>
    <recommendedName>
        <fullName evidence="4">DUF4200 domain-containing protein</fullName>
    </recommendedName>
</protein>
<gene>
    <name evidence="5" type="ORF">MSP1401_LOCUS2340</name>
</gene>
<keyword evidence="1 2" id="KW-0175">Coiled coil</keyword>
<feature type="compositionally biased region" description="Low complexity" evidence="3">
    <location>
        <begin position="347"/>
        <end position="357"/>
    </location>
</feature>
<dbReference type="Pfam" id="PF13863">
    <property type="entry name" value="DUF4200"/>
    <property type="match status" value="1"/>
</dbReference>
<feature type="coiled-coil region" evidence="2">
    <location>
        <begin position="170"/>
        <end position="197"/>
    </location>
</feature>
<feature type="compositionally biased region" description="Basic and acidic residues" evidence="3">
    <location>
        <begin position="448"/>
        <end position="460"/>
    </location>
</feature>
<dbReference type="InterPro" id="IPR025252">
    <property type="entry name" value="DUF4200"/>
</dbReference>
<evidence type="ECO:0000256" key="1">
    <source>
        <dbReference type="ARBA" id="ARBA00023054"/>
    </source>
</evidence>